<feature type="binding site" evidence="7">
    <location>
        <position position="383"/>
    </location>
    <ligand>
        <name>meso-2,6-diaminopimelate</name>
        <dbReference type="ChEBI" id="CHEBI:57791"/>
    </ligand>
</feature>
<dbReference type="NCBIfam" id="NF001124">
    <property type="entry name" value="PRK00139.1-2"/>
    <property type="match status" value="1"/>
</dbReference>
<feature type="modified residue" description="N6-carboxylysine" evidence="7">
    <location>
        <position position="219"/>
    </location>
</feature>
<keyword evidence="7 12" id="KW-0436">Ligase</keyword>
<comment type="PTM">
    <text evidence="7">Carboxylation is probably crucial for Mg(2+) binding and, consequently, for the gamma-phosphate positioning of ATP.</text>
</comment>
<dbReference type="InterPro" id="IPR013221">
    <property type="entry name" value="Mur_ligase_cen"/>
</dbReference>
<dbReference type="AlphaFoldDB" id="A0A6C2TWN8"/>
<keyword evidence="5 7" id="KW-0131">Cell cycle</keyword>
<dbReference type="GO" id="GO:0008765">
    <property type="term" value="F:UDP-N-acetylmuramoylalanyl-D-glutamate-2,6-diaminopimelate ligase activity"/>
    <property type="evidence" value="ECO:0007669"/>
    <property type="project" value="UniProtKB-UniRule"/>
</dbReference>
<dbReference type="InterPro" id="IPR000713">
    <property type="entry name" value="Mur_ligase_N"/>
</dbReference>
<feature type="domain" description="Mur ligase C-terminal" evidence="10">
    <location>
        <begin position="334"/>
        <end position="460"/>
    </location>
</feature>
<protein>
    <recommendedName>
        <fullName evidence="7">UDP-N-acetylmuramoyl-L-alanyl-D-glutamate--2,6-diaminopimelate ligase</fullName>
        <ecNumber evidence="7">6.3.2.13</ecNumber>
    </recommendedName>
    <alternativeName>
        <fullName evidence="7">Meso-A2pm-adding enzyme</fullName>
    </alternativeName>
    <alternativeName>
        <fullName evidence="7">Meso-diaminopimelate-adding enzyme</fullName>
    </alternativeName>
    <alternativeName>
        <fullName evidence="7">UDP-MurNAc-L-Ala-D-Glu:meso-diaminopimelate ligase</fullName>
    </alternativeName>
    <alternativeName>
        <fullName evidence="7">UDP-MurNAc-tripeptide synthetase</fullName>
    </alternativeName>
    <alternativeName>
        <fullName evidence="7">UDP-N-acetylmuramyl-tripeptide synthetase</fullName>
    </alternativeName>
</protein>
<reference evidence="12 13" key="1">
    <citation type="submission" date="2019-04" db="EMBL/GenBank/DDBJ databases">
        <authorList>
            <person name="Van Vliet M D."/>
        </authorList>
    </citation>
    <scope>NUCLEOTIDE SEQUENCE [LARGE SCALE GENOMIC DNA]</scope>
    <source>
        <strain evidence="12 13">F1</strain>
    </source>
</reference>
<dbReference type="PANTHER" id="PTHR23135:SF4">
    <property type="entry name" value="UDP-N-ACETYLMURAMOYL-L-ALANYL-D-GLUTAMATE--2,6-DIAMINOPIMELATE LIGASE MURE HOMOLOG, CHLOROPLASTIC"/>
    <property type="match status" value="1"/>
</dbReference>
<evidence type="ECO:0000259" key="10">
    <source>
        <dbReference type="Pfam" id="PF02875"/>
    </source>
</evidence>
<dbReference type="NCBIfam" id="NF001126">
    <property type="entry name" value="PRK00139.1-4"/>
    <property type="match status" value="1"/>
</dbReference>
<dbReference type="InterPro" id="IPR004101">
    <property type="entry name" value="Mur_ligase_C"/>
</dbReference>
<evidence type="ECO:0000259" key="11">
    <source>
        <dbReference type="Pfam" id="PF08245"/>
    </source>
</evidence>
<proteinExistence type="inferred from homology"/>
<dbReference type="NCBIfam" id="TIGR01085">
    <property type="entry name" value="murE"/>
    <property type="match status" value="1"/>
</dbReference>
<dbReference type="SUPFAM" id="SSF53244">
    <property type="entry name" value="MurD-like peptide ligases, peptide-binding domain"/>
    <property type="match status" value="1"/>
</dbReference>
<dbReference type="GO" id="GO:0005737">
    <property type="term" value="C:cytoplasm"/>
    <property type="evidence" value="ECO:0007669"/>
    <property type="project" value="UniProtKB-SubCell"/>
</dbReference>
<keyword evidence="6 7" id="KW-0961">Cell wall biogenesis/degradation</keyword>
<keyword evidence="7" id="KW-0547">Nucleotide-binding</keyword>
<name>A0A6C2TWN8_PONDE</name>
<sequence length="485" mass="53166">MKLNKLLETLTTLDIAGKTDGGIEGIAYDSRLVKPGWLFVAISGQRADGADFITEALSKGAVAVVSENPLELGAGAVHIQVPRARRALAEIANAYYGDLSRKMHVVGITGTNGKTTTAYMIRDILRDGGFLPGLLGTVAYEIGERSIPASRTTPESPDIHSMLQQMKEAGCDSVVMEVSSHAIALQRVHGIDFNTSVFTNLTQDHLDFHKDMETYFNVKAELFHLLDKRHDRSAVINLDDPWGRKLVEERKLLANVVTYGFNERAMVCASNVHLDANGTSFKVYTPWGEARVGLQLLGRFNVHNALAALAVGGLAGIDLKRMAESLGNIKAIPGRLELVPNRRNKKVFVDYAHTDDALRNVLTTLREICKGRLVVVFGCGGNRDSGKREKMGRVAAELADYSIVTSDNPRNEDPGAIVSEVMAGFENQEQFEVVLDRRKAIEKGVRSVGRKDILLVAGKGHETYQEIRGAVIPFDDRETVREFVG</sequence>
<gene>
    <name evidence="7 12" type="primary">murE</name>
    <name evidence="12" type="ORF">PDESU_00500</name>
</gene>
<dbReference type="GO" id="GO:0009252">
    <property type="term" value="P:peptidoglycan biosynthetic process"/>
    <property type="evidence" value="ECO:0007669"/>
    <property type="project" value="UniProtKB-UniRule"/>
</dbReference>
<dbReference type="Pfam" id="PF01225">
    <property type="entry name" value="Mur_ligase"/>
    <property type="match status" value="1"/>
</dbReference>
<evidence type="ECO:0000313" key="12">
    <source>
        <dbReference type="EMBL" id="VGO11952.1"/>
    </source>
</evidence>
<comment type="caution">
    <text evidence="7">Lacks conserved residue(s) required for the propagation of feature annotation.</text>
</comment>
<dbReference type="HAMAP" id="MF_00208">
    <property type="entry name" value="MurE"/>
    <property type="match status" value="1"/>
</dbReference>
<accession>A0A6C2TWN8</accession>
<dbReference type="Gene3D" id="3.40.1390.10">
    <property type="entry name" value="MurE/MurF, N-terminal domain"/>
    <property type="match status" value="1"/>
</dbReference>
<evidence type="ECO:0000313" key="13">
    <source>
        <dbReference type="Proteomes" id="UP000366872"/>
    </source>
</evidence>
<keyword evidence="7" id="KW-0067">ATP-binding</keyword>
<feature type="binding site" evidence="7">
    <location>
        <position position="462"/>
    </location>
    <ligand>
        <name>meso-2,6-diaminopimelate</name>
        <dbReference type="ChEBI" id="CHEBI:57791"/>
    </ligand>
</feature>
<keyword evidence="2 7" id="KW-0132">Cell division</keyword>
<evidence type="ECO:0000256" key="4">
    <source>
        <dbReference type="ARBA" id="ARBA00022984"/>
    </source>
</evidence>
<dbReference type="SUPFAM" id="SSF53623">
    <property type="entry name" value="MurD-like peptide ligases, catalytic domain"/>
    <property type="match status" value="1"/>
</dbReference>
<dbReference type="Pfam" id="PF02875">
    <property type="entry name" value="Mur_ligase_C"/>
    <property type="match status" value="1"/>
</dbReference>
<keyword evidence="7" id="KW-0963">Cytoplasm</keyword>
<feature type="binding site" evidence="7">
    <location>
        <begin position="152"/>
        <end position="153"/>
    </location>
    <ligand>
        <name>UDP-N-acetyl-alpha-D-muramoyl-L-alanyl-D-glutamate</name>
        <dbReference type="ChEBI" id="CHEBI:83900"/>
    </ligand>
</feature>
<feature type="short sequence motif" description="Meso-diaminopimelate recognition motif" evidence="7">
    <location>
        <begin position="407"/>
        <end position="410"/>
    </location>
</feature>
<evidence type="ECO:0000256" key="1">
    <source>
        <dbReference type="ARBA" id="ARBA00005898"/>
    </source>
</evidence>
<evidence type="ECO:0000256" key="3">
    <source>
        <dbReference type="ARBA" id="ARBA00022960"/>
    </source>
</evidence>
<comment type="function">
    <text evidence="7">Catalyzes the addition of meso-diaminopimelic acid to the nucleotide precursor UDP-N-acetylmuramoyl-L-alanyl-D-glutamate (UMAG) in the biosynthesis of bacterial cell-wall peptidoglycan.</text>
</comment>
<comment type="catalytic activity">
    <reaction evidence="7">
        <text>UDP-N-acetyl-alpha-D-muramoyl-L-alanyl-D-glutamate + meso-2,6-diaminopimelate + ATP = UDP-N-acetyl-alpha-D-muramoyl-L-alanyl-gamma-D-glutamyl-meso-2,6-diaminopimelate + ADP + phosphate + H(+)</text>
        <dbReference type="Rhea" id="RHEA:23676"/>
        <dbReference type="ChEBI" id="CHEBI:15378"/>
        <dbReference type="ChEBI" id="CHEBI:30616"/>
        <dbReference type="ChEBI" id="CHEBI:43474"/>
        <dbReference type="ChEBI" id="CHEBI:57791"/>
        <dbReference type="ChEBI" id="CHEBI:83900"/>
        <dbReference type="ChEBI" id="CHEBI:83905"/>
        <dbReference type="ChEBI" id="CHEBI:456216"/>
        <dbReference type="EC" id="6.3.2.13"/>
    </reaction>
</comment>
<feature type="binding site" evidence="7">
    <location>
        <position position="187"/>
    </location>
    <ligand>
        <name>UDP-N-acetyl-alpha-D-muramoyl-L-alanyl-D-glutamate</name>
        <dbReference type="ChEBI" id="CHEBI:83900"/>
    </ligand>
</feature>
<dbReference type="Gene3D" id="3.40.1190.10">
    <property type="entry name" value="Mur-like, catalytic domain"/>
    <property type="match status" value="1"/>
</dbReference>
<evidence type="ECO:0000256" key="5">
    <source>
        <dbReference type="ARBA" id="ARBA00023306"/>
    </source>
</evidence>
<keyword evidence="7" id="KW-0460">Magnesium</keyword>
<dbReference type="GO" id="GO:0051301">
    <property type="term" value="P:cell division"/>
    <property type="evidence" value="ECO:0007669"/>
    <property type="project" value="UniProtKB-KW"/>
</dbReference>
<comment type="cofactor">
    <cofactor evidence="7">
        <name>Mg(2+)</name>
        <dbReference type="ChEBI" id="CHEBI:18420"/>
    </cofactor>
</comment>
<keyword evidence="13" id="KW-1185">Reference proteome</keyword>
<feature type="domain" description="Mur ligase central" evidence="11">
    <location>
        <begin position="108"/>
        <end position="311"/>
    </location>
</feature>
<keyword evidence="3 7" id="KW-0133">Cell shape</keyword>
<feature type="binding site" evidence="7">
    <location>
        <position position="179"/>
    </location>
    <ligand>
        <name>UDP-N-acetyl-alpha-D-muramoyl-L-alanyl-D-glutamate</name>
        <dbReference type="ChEBI" id="CHEBI:83900"/>
    </ligand>
</feature>
<organism evidence="12 13">
    <name type="scientific">Pontiella desulfatans</name>
    <dbReference type="NCBI Taxonomy" id="2750659"/>
    <lineage>
        <taxon>Bacteria</taxon>
        <taxon>Pseudomonadati</taxon>
        <taxon>Kiritimatiellota</taxon>
        <taxon>Kiritimatiellia</taxon>
        <taxon>Kiritimatiellales</taxon>
        <taxon>Pontiellaceae</taxon>
        <taxon>Pontiella</taxon>
    </lineage>
</organism>
<comment type="pathway">
    <text evidence="7 8">Cell wall biogenesis; peptidoglycan biosynthesis.</text>
</comment>
<dbReference type="GO" id="GO:0005524">
    <property type="term" value="F:ATP binding"/>
    <property type="evidence" value="ECO:0007669"/>
    <property type="project" value="UniProtKB-UniRule"/>
</dbReference>
<dbReference type="EMBL" id="CAAHFG010000001">
    <property type="protein sequence ID" value="VGO11952.1"/>
    <property type="molecule type" value="Genomic_DNA"/>
</dbReference>
<keyword evidence="4 7" id="KW-0573">Peptidoglycan synthesis</keyword>
<dbReference type="InterPro" id="IPR005761">
    <property type="entry name" value="UDP-N-AcMur-Glu-dNH2Pim_ligase"/>
</dbReference>
<dbReference type="Gene3D" id="3.90.190.20">
    <property type="entry name" value="Mur ligase, C-terminal domain"/>
    <property type="match status" value="1"/>
</dbReference>
<dbReference type="PANTHER" id="PTHR23135">
    <property type="entry name" value="MUR LIGASE FAMILY MEMBER"/>
    <property type="match status" value="1"/>
</dbReference>
<feature type="binding site" evidence="7">
    <location>
        <begin position="407"/>
        <end position="410"/>
    </location>
    <ligand>
        <name>meso-2,6-diaminopimelate</name>
        <dbReference type="ChEBI" id="CHEBI:57791"/>
    </ligand>
</feature>
<evidence type="ECO:0000256" key="7">
    <source>
        <dbReference type="HAMAP-Rule" id="MF_00208"/>
    </source>
</evidence>
<dbReference type="RefSeq" id="WP_168441904.1">
    <property type="nucleotide sequence ID" value="NZ_CAAHFG010000001.1"/>
</dbReference>
<dbReference type="InterPro" id="IPR036565">
    <property type="entry name" value="Mur-like_cat_sf"/>
</dbReference>
<dbReference type="SUPFAM" id="SSF63418">
    <property type="entry name" value="MurE/MurF N-terminal domain"/>
    <property type="match status" value="1"/>
</dbReference>
<dbReference type="GO" id="GO:0008360">
    <property type="term" value="P:regulation of cell shape"/>
    <property type="evidence" value="ECO:0007669"/>
    <property type="project" value="UniProtKB-KW"/>
</dbReference>
<evidence type="ECO:0000256" key="8">
    <source>
        <dbReference type="RuleBase" id="RU004135"/>
    </source>
</evidence>
<dbReference type="Proteomes" id="UP000366872">
    <property type="component" value="Unassembled WGS sequence"/>
</dbReference>
<dbReference type="EC" id="6.3.2.13" evidence="7"/>
<comment type="similarity">
    <text evidence="1 7">Belongs to the MurCDEF family. MurE subfamily.</text>
</comment>
<dbReference type="GO" id="GO:0000287">
    <property type="term" value="F:magnesium ion binding"/>
    <property type="evidence" value="ECO:0007669"/>
    <property type="project" value="UniProtKB-UniRule"/>
</dbReference>
<dbReference type="Pfam" id="PF08245">
    <property type="entry name" value="Mur_ligase_M"/>
    <property type="match status" value="1"/>
</dbReference>
<feature type="binding site" evidence="7">
    <location>
        <position position="30"/>
    </location>
    <ligand>
        <name>UDP-N-acetyl-alpha-D-muramoyl-L-alanyl-D-glutamate</name>
        <dbReference type="ChEBI" id="CHEBI:83900"/>
    </ligand>
</feature>
<evidence type="ECO:0000256" key="2">
    <source>
        <dbReference type="ARBA" id="ARBA00022618"/>
    </source>
</evidence>
<dbReference type="GO" id="GO:0071555">
    <property type="term" value="P:cell wall organization"/>
    <property type="evidence" value="ECO:0007669"/>
    <property type="project" value="UniProtKB-KW"/>
</dbReference>
<dbReference type="InterPro" id="IPR035911">
    <property type="entry name" value="MurE/MurF_N"/>
</dbReference>
<feature type="binding site" evidence="7">
    <location>
        <position position="458"/>
    </location>
    <ligand>
        <name>meso-2,6-diaminopimelate</name>
        <dbReference type="ChEBI" id="CHEBI:57791"/>
    </ligand>
</feature>
<evidence type="ECO:0000259" key="9">
    <source>
        <dbReference type="Pfam" id="PF01225"/>
    </source>
</evidence>
<comment type="subcellular location">
    <subcellularLocation>
        <location evidence="7 8">Cytoplasm</location>
    </subcellularLocation>
</comment>
<feature type="domain" description="Mur ligase N-terminal catalytic" evidence="9">
    <location>
        <begin position="23"/>
        <end position="96"/>
    </location>
</feature>
<dbReference type="UniPathway" id="UPA00219"/>
<evidence type="ECO:0000256" key="6">
    <source>
        <dbReference type="ARBA" id="ARBA00023316"/>
    </source>
</evidence>
<dbReference type="InterPro" id="IPR036615">
    <property type="entry name" value="Mur_ligase_C_dom_sf"/>
</dbReference>
<feature type="binding site" evidence="7">
    <location>
        <begin position="110"/>
        <end position="116"/>
    </location>
    <ligand>
        <name>ATP</name>
        <dbReference type="ChEBI" id="CHEBI:30616"/>
    </ligand>
</feature>